<dbReference type="InterPro" id="IPR029058">
    <property type="entry name" value="AB_hydrolase_fold"/>
</dbReference>
<gene>
    <name evidence="2" type="ORF">K469DRAFT_601655</name>
</gene>
<dbReference type="EMBL" id="ML994681">
    <property type="protein sequence ID" value="KAF2177885.1"/>
    <property type="molecule type" value="Genomic_DNA"/>
</dbReference>
<organism evidence="2 3">
    <name type="scientific">Zopfia rhizophila CBS 207.26</name>
    <dbReference type="NCBI Taxonomy" id="1314779"/>
    <lineage>
        <taxon>Eukaryota</taxon>
        <taxon>Fungi</taxon>
        <taxon>Dikarya</taxon>
        <taxon>Ascomycota</taxon>
        <taxon>Pezizomycotina</taxon>
        <taxon>Dothideomycetes</taxon>
        <taxon>Dothideomycetes incertae sedis</taxon>
        <taxon>Zopfiaceae</taxon>
        <taxon>Zopfia</taxon>
    </lineage>
</organism>
<accession>A0A6A6DFG3</accession>
<name>A0A6A6DFG3_9PEZI</name>
<evidence type="ECO:0000313" key="2">
    <source>
        <dbReference type="EMBL" id="KAF2177885.1"/>
    </source>
</evidence>
<feature type="domain" description="T6SS Phospholipase effector Tle1-like catalytic" evidence="1">
    <location>
        <begin position="3"/>
        <end position="71"/>
    </location>
</feature>
<reference evidence="2" key="1">
    <citation type="journal article" date="2020" name="Stud. Mycol.">
        <title>101 Dothideomycetes genomes: a test case for predicting lifestyles and emergence of pathogens.</title>
        <authorList>
            <person name="Haridas S."/>
            <person name="Albert R."/>
            <person name="Binder M."/>
            <person name="Bloem J."/>
            <person name="Labutti K."/>
            <person name="Salamov A."/>
            <person name="Andreopoulos B."/>
            <person name="Baker S."/>
            <person name="Barry K."/>
            <person name="Bills G."/>
            <person name="Bluhm B."/>
            <person name="Cannon C."/>
            <person name="Castanera R."/>
            <person name="Culley D."/>
            <person name="Daum C."/>
            <person name="Ezra D."/>
            <person name="Gonzalez J."/>
            <person name="Henrissat B."/>
            <person name="Kuo A."/>
            <person name="Liang C."/>
            <person name="Lipzen A."/>
            <person name="Lutzoni F."/>
            <person name="Magnuson J."/>
            <person name="Mondo S."/>
            <person name="Nolan M."/>
            <person name="Ohm R."/>
            <person name="Pangilinan J."/>
            <person name="Park H.-J."/>
            <person name="Ramirez L."/>
            <person name="Alfaro M."/>
            <person name="Sun H."/>
            <person name="Tritt A."/>
            <person name="Yoshinaga Y."/>
            <person name="Zwiers L.-H."/>
            <person name="Turgeon B."/>
            <person name="Goodwin S."/>
            <person name="Spatafora J."/>
            <person name="Crous P."/>
            <person name="Grigoriev I."/>
        </authorList>
    </citation>
    <scope>NUCLEOTIDE SEQUENCE</scope>
    <source>
        <strain evidence="2">CBS 207.26</strain>
    </source>
</reference>
<proteinExistence type="predicted"/>
<dbReference type="InterPro" id="IPR018712">
    <property type="entry name" value="Tle1-like_cat"/>
</dbReference>
<dbReference type="SUPFAM" id="SSF53474">
    <property type="entry name" value="alpha/beta-Hydrolases"/>
    <property type="match status" value="1"/>
</dbReference>
<protein>
    <recommendedName>
        <fullName evidence="1">T6SS Phospholipase effector Tle1-like catalytic domain-containing protein</fullName>
    </recommendedName>
</protein>
<evidence type="ECO:0000313" key="3">
    <source>
        <dbReference type="Proteomes" id="UP000800200"/>
    </source>
</evidence>
<dbReference type="PANTHER" id="PTHR33840:SF2">
    <property type="entry name" value="TLE1 PHOSPHOLIPASE DOMAIN-CONTAINING PROTEIN"/>
    <property type="match status" value="1"/>
</dbReference>
<evidence type="ECO:0000259" key="1">
    <source>
        <dbReference type="Pfam" id="PF09994"/>
    </source>
</evidence>
<sequence>MITKLKSLFTTFLDQAIGTSFVHHVIACYKFIMRYYNDEDKIYIFGFSRGAYTARFFGEMISEIGLLSWSNLPGPHLATFNSLRKGTLPSARGIYIVSITAIGYHCYLAPR</sequence>
<dbReference type="OrthoDB" id="3162439at2759"/>
<dbReference type="Proteomes" id="UP000800200">
    <property type="component" value="Unassembled WGS sequence"/>
</dbReference>
<dbReference type="Pfam" id="PF09994">
    <property type="entry name" value="T6SS_Tle1-like_cat"/>
    <property type="match status" value="1"/>
</dbReference>
<dbReference type="PANTHER" id="PTHR33840">
    <property type="match status" value="1"/>
</dbReference>
<dbReference type="AlphaFoldDB" id="A0A6A6DFG3"/>
<keyword evidence="3" id="KW-1185">Reference proteome</keyword>